<keyword evidence="4" id="KW-1185">Reference proteome</keyword>
<evidence type="ECO:0000259" key="2">
    <source>
        <dbReference type="PROSITE" id="PS51747"/>
    </source>
</evidence>
<protein>
    <submittedName>
        <fullName evidence="3">Cytidine deaminase</fullName>
    </submittedName>
</protein>
<name>A0A0R2CZJ7_9LACO</name>
<sequence length="173" mass="20066">MVNLNVYQGRLQKYIYEKKLVWKMASSKGLRRHILMDKWEILYTKAQKEYSPREVTPFIYAHNVVSALETEDGKIFTGFCIESCSGVCNLCAERVAALNMFVNSGQTQIKRIITFRDKAPAEKESSSMPCGACREFLMQLDIKNKNTEILVDYEKRKVITLEQLIPNWWGLSR</sequence>
<dbReference type="PROSITE" id="PS51747">
    <property type="entry name" value="CYT_DCMP_DEAMINASES_2"/>
    <property type="match status" value="1"/>
</dbReference>
<organism evidence="3 4">
    <name type="scientific">Liquorilactobacillus aquaticus DSM 21051</name>
    <dbReference type="NCBI Taxonomy" id="1423725"/>
    <lineage>
        <taxon>Bacteria</taxon>
        <taxon>Bacillati</taxon>
        <taxon>Bacillota</taxon>
        <taxon>Bacilli</taxon>
        <taxon>Lactobacillales</taxon>
        <taxon>Lactobacillaceae</taxon>
        <taxon>Liquorilactobacillus</taxon>
    </lineage>
</organism>
<dbReference type="SUPFAM" id="SSF53927">
    <property type="entry name" value="Cytidine deaminase-like"/>
    <property type="match status" value="1"/>
</dbReference>
<dbReference type="CDD" id="cd01283">
    <property type="entry name" value="cytidine_deaminase"/>
    <property type="match status" value="1"/>
</dbReference>
<dbReference type="PANTHER" id="PTHR11644:SF2">
    <property type="entry name" value="CYTIDINE DEAMINASE"/>
    <property type="match status" value="1"/>
</dbReference>
<dbReference type="GO" id="GO:0055086">
    <property type="term" value="P:nucleobase-containing small molecule metabolic process"/>
    <property type="evidence" value="ECO:0007669"/>
    <property type="project" value="UniProtKB-ARBA"/>
</dbReference>
<gene>
    <name evidence="3" type="ORF">FC19_GL000221</name>
</gene>
<evidence type="ECO:0000313" key="3">
    <source>
        <dbReference type="EMBL" id="KRM97111.1"/>
    </source>
</evidence>
<accession>A0A0R2CZJ7</accession>
<evidence type="ECO:0000313" key="4">
    <source>
        <dbReference type="Proteomes" id="UP000051015"/>
    </source>
</evidence>
<dbReference type="InterPro" id="IPR016193">
    <property type="entry name" value="Cytidine_deaminase-like"/>
</dbReference>
<dbReference type="InterPro" id="IPR002125">
    <property type="entry name" value="CMP_dCMP_dom"/>
</dbReference>
<feature type="domain" description="CMP/dCMP-type deaminase" evidence="2">
    <location>
        <begin position="38"/>
        <end position="172"/>
    </location>
</feature>
<dbReference type="STRING" id="1423725.FC19_GL000221"/>
<dbReference type="Pfam" id="PF00383">
    <property type="entry name" value="dCMP_cyt_deam_1"/>
    <property type="match status" value="1"/>
</dbReference>
<dbReference type="GO" id="GO:0008270">
    <property type="term" value="F:zinc ion binding"/>
    <property type="evidence" value="ECO:0007669"/>
    <property type="project" value="TreeGrafter"/>
</dbReference>
<evidence type="ECO:0000256" key="1">
    <source>
        <dbReference type="ARBA" id="ARBA00006576"/>
    </source>
</evidence>
<comment type="caution">
    <text evidence="3">The sequence shown here is derived from an EMBL/GenBank/DDBJ whole genome shotgun (WGS) entry which is preliminary data.</text>
</comment>
<comment type="similarity">
    <text evidence="1">Belongs to the cytidine and deoxycytidylate deaminase family.</text>
</comment>
<dbReference type="EMBL" id="AYZD01000009">
    <property type="protein sequence ID" value="KRM97111.1"/>
    <property type="molecule type" value="Genomic_DNA"/>
</dbReference>
<dbReference type="InterPro" id="IPR050202">
    <property type="entry name" value="Cyt/Deoxycyt_deaminase"/>
</dbReference>
<dbReference type="Gene3D" id="3.40.140.10">
    <property type="entry name" value="Cytidine Deaminase, domain 2"/>
    <property type="match status" value="1"/>
</dbReference>
<dbReference type="GO" id="GO:0072527">
    <property type="term" value="P:pyrimidine-containing compound metabolic process"/>
    <property type="evidence" value="ECO:0007669"/>
    <property type="project" value="UniProtKB-ARBA"/>
</dbReference>
<dbReference type="AlphaFoldDB" id="A0A0R2CZJ7"/>
<dbReference type="Proteomes" id="UP000051015">
    <property type="component" value="Unassembled WGS sequence"/>
</dbReference>
<dbReference type="PATRIC" id="fig|1423725.3.peg.224"/>
<dbReference type="GO" id="GO:0005829">
    <property type="term" value="C:cytosol"/>
    <property type="evidence" value="ECO:0007669"/>
    <property type="project" value="TreeGrafter"/>
</dbReference>
<proteinExistence type="inferred from homology"/>
<dbReference type="PANTHER" id="PTHR11644">
    <property type="entry name" value="CYTIDINE DEAMINASE"/>
    <property type="match status" value="1"/>
</dbReference>
<reference evidence="3 4" key="1">
    <citation type="journal article" date="2015" name="Genome Announc.">
        <title>Expanding the biotechnology potential of lactobacilli through comparative genomics of 213 strains and associated genera.</title>
        <authorList>
            <person name="Sun Z."/>
            <person name="Harris H.M."/>
            <person name="McCann A."/>
            <person name="Guo C."/>
            <person name="Argimon S."/>
            <person name="Zhang W."/>
            <person name="Yang X."/>
            <person name="Jeffery I.B."/>
            <person name="Cooney J.C."/>
            <person name="Kagawa T.F."/>
            <person name="Liu W."/>
            <person name="Song Y."/>
            <person name="Salvetti E."/>
            <person name="Wrobel A."/>
            <person name="Rasinkangas P."/>
            <person name="Parkhill J."/>
            <person name="Rea M.C."/>
            <person name="O'Sullivan O."/>
            <person name="Ritari J."/>
            <person name="Douillard F.P."/>
            <person name="Paul Ross R."/>
            <person name="Yang R."/>
            <person name="Briner A.E."/>
            <person name="Felis G.E."/>
            <person name="de Vos W.M."/>
            <person name="Barrangou R."/>
            <person name="Klaenhammer T.R."/>
            <person name="Caufield P.W."/>
            <person name="Cui Y."/>
            <person name="Zhang H."/>
            <person name="O'Toole P.W."/>
        </authorList>
    </citation>
    <scope>NUCLEOTIDE SEQUENCE [LARGE SCALE GENOMIC DNA]</scope>
    <source>
        <strain evidence="3 4">DSM 21051</strain>
    </source>
</reference>
<dbReference type="GO" id="GO:0004126">
    <property type="term" value="F:cytidine deaminase activity"/>
    <property type="evidence" value="ECO:0007669"/>
    <property type="project" value="UniProtKB-ARBA"/>
</dbReference>